<evidence type="ECO:0000313" key="3">
    <source>
        <dbReference type="Proteomes" id="UP000077926"/>
    </source>
</evidence>
<organism evidence="2 3">
    <name type="scientific">Peribacillus muralis</name>
    <dbReference type="NCBI Taxonomy" id="264697"/>
    <lineage>
        <taxon>Bacteria</taxon>
        <taxon>Bacillati</taxon>
        <taxon>Bacillota</taxon>
        <taxon>Bacilli</taxon>
        <taxon>Bacillales</taxon>
        <taxon>Bacillaceae</taxon>
        <taxon>Peribacillus</taxon>
    </lineage>
</organism>
<keyword evidence="1" id="KW-0472">Membrane</keyword>
<keyword evidence="3" id="KW-1185">Reference proteome</keyword>
<protein>
    <submittedName>
        <fullName evidence="2">Uncharacterized protein</fullName>
    </submittedName>
</protein>
<keyword evidence="1" id="KW-0812">Transmembrane</keyword>
<dbReference type="AlphaFoldDB" id="A0A1B3XN57"/>
<proteinExistence type="predicted"/>
<accession>A0A1B3XN57</accession>
<dbReference type="KEGG" id="bmur:ABE28_009805"/>
<evidence type="ECO:0000256" key="1">
    <source>
        <dbReference type="SAM" id="Phobius"/>
    </source>
</evidence>
<dbReference type="EMBL" id="CP017080">
    <property type="protein sequence ID" value="AOH54643.1"/>
    <property type="molecule type" value="Genomic_DNA"/>
</dbReference>
<sequence length="83" mass="9977">MYEPPLIYCKQLIITIIKYIPIFINGNIHIQMERVAFEVKVYKSGNKNTPQKMYVRWLPFTGQFKFVYSLIYILTGKFYMLTK</sequence>
<dbReference type="STRING" id="264697.ABE28_009805"/>
<evidence type="ECO:0000313" key="2">
    <source>
        <dbReference type="EMBL" id="AOH54643.1"/>
    </source>
</evidence>
<dbReference type="Proteomes" id="UP000077926">
    <property type="component" value="Chromosome"/>
</dbReference>
<name>A0A1B3XN57_9BACI</name>
<keyword evidence="1" id="KW-1133">Transmembrane helix</keyword>
<gene>
    <name evidence="2" type="ORF">ABE28_009805</name>
</gene>
<reference evidence="2 3" key="1">
    <citation type="submission" date="2016-08" db="EMBL/GenBank/DDBJ databases">
        <title>Complete genome sequence of Bacillus muralis G25-68, a strain with toxicity to nematodes.</title>
        <authorList>
            <person name="Zheng Z."/>
        </authorList>
    </citation>
    <scope>NUCLEOTIDE SEQUENCE [LARGE SCALE GENOMIC DNA]</scope>
    <source>
        <strain evidence="2 3">G25-68</strain>
    </source>
</reference>
<feature type="transmembrane region" description="Helical" evidence="1">
    <location>
        <begin position="54"/>
        <end position="74"/>
    </location>
</feature>